<dbReference type="Proteomes" id="UP001497480">
    <property type="component" value="Unassembled WGS sequence"/>
</dbReference>
<feature type="domain" description="EF-hand" evidence="4">
    <location>
        <begin position="108"/>
        <end position="143"/>
    </location>
</feature>
<feature type="domain" description="EF-hand" evidence="4">
    <location>
        <begin position="35"/>
        <end position="70"/>
    </location>
</feature>
<dbReference type="PROSITE" id="PS00018">
    <property type="entry name" value="EF_HAND_1"/>
    <property type="match status" value="3"/>
</dbReference>
<evidence type="ECO:0000256" key="2">
    <source>
        <dbReference type="ARBA" id="ARBA00022737"/>
    </source>
</evidence>
<feature type="domain" description="EF-hand" evidence="4">
    <location>
        <begin position="1"/>
        <end position="34"/>
    </location>
</feature>
<accession>A0AAV1XP40</accession>
<feature type="domain" description="EF-hand" evidence="4">
    <location>
        <begin position="72"/>
        <end position="107"/>
    </location>
</feature>
<reference evidence="5 6" key="1">
    <citation type="submission" date="2024-03" db="EMBL/GenBank/DDBJ databases">
        <authorList>
            <person name="Martinez-Hernandez J."/>
        </authorList>
    </citation>
    <scope>NUCLEOTIDE SEQUENCE [LARGE SCALE GENOMIC DNA]</scope>
</reference>
<name>A0AAV1XP40_LUPLU</name>
<gene>
    <name evidence="5" type="ORF">LLUT_LOCUS24479</name>
</gene>
<organism evidence="5 6">
    <name type="scientific">Lupinus luteus</name>
    <name type="common">European yellow lupine</name>
    <dbReference type="NCBI Taxonomy" id="3873"/>
    <lineage>
        <taxon>Eukaryota</taxon>
        <taxon>Viridiplantae</taxon>
        <taxon>Streptophyta</taxon>
        <taxon>Embryophyta</taxon>
        <taxon>Tracheophyta</taxon>
        <taxon>Spermatophyta</taxon>
        <taxon>Magnoliopsida</taxon>
        <taxon>eudicotyledons</taxon>
        <taxon>Gunneridae</taxon>
        <taxon>Pentapetalae</taxon>
        <taxon>rosids</taxon>
        <taxon>fabids</taxon>
        <taxon>Fabales</taxon>
        <taxon>Fabaceae</taxon>
        <taxon>Papilionoideae</taxon>
        <taxon>50 kb inversion clade</taxon>
        <taxon>genistoids sensu lato</taxon>
        <taxon>core genistoids</taxon>
        <taxon>Genisteae</taxon>
        <taxon>Lupinus</taxon>
    </lineage>
</organism>
<dbReference type="InterPro" id="IPR039647">
    <property type="entry name" value="EF_hand_pair_protein_CML-like"/>
</dbReference>
<protein>
    <recommendedName>
        <fullName evidence="4">EF-hand domain-containing protein</fullName>
    </recommendedName>
</protein>
<dbReference type="FunFam" id="1.10.238.10:FF:000001">
    <property type="entry name" value="Calmodulin 1"/>
    <property type="match status" value="1"/>
</dbReference>
<sequence>MAELEQVFNKLEVNGDGKISSSELGSIMGSLGQHSSGEERDNMIREVDADSDGYINLDEFIEINTKGVNSKDVLENLKDALSIFDVDGNGSITMEELQMVMASLGEECSIEECHKMISGVDNNGDGMINFEEFKITMMGSQSKERVEVET</sequence>
<evidence type="ECO:0000313" key="5">
    <source>
        <dbReference type="EMBL" id="CAL0323419.1"/>
    </source>
</evidence>
<dbReference type="SMART" id="SM00054">
    <property type="entry name" value="EFh"/>
    <property type="match status" value="4"/>
</dbReference>
<evidence type="ECO:0000313" key="6">
    <source>
        <dbReference type="Proteomes" id="UP001497480"/>
    </source>
</evidence>
<dbReference type="EMBL" id="CAXHTB010000017">
    <property type="protein sequence ID" value="CAL0323419.1"/>
    <property type="molecule type" value="Genomic_DNA"/>
</dbReference>
<keyword evidence="2" id="KW-0677">Repeat</keyword>
<dbReference type="AlphaFoldDB" id="A0AAV1XP40"/>
<keyword evidence="3" id="KW-0106">Calcium</keyword>
<dbReference type="PANTHER" id="PTHR10891">
    <property type="entry name" value="EF-HAND CALCIUM-BINDING DOMAIN CONTAINING PROTEIN"/>
    <property type="match status" value="1"/>
</dbReference>
<dbReference type="Gene3D" id="1.10.238.10">
    <property type="entry name" value="EF-hand"/>
    <property type="match status" value="2"/>
</dbReference>
<evidence type="ECO:0000259" key="4">
    <source>
        <dbReference type="PROSITE" id="PS50222"/>
    </source>
</evidence>
<dbReference type="InterPro" id="IPR018247">
    <property type="entry name" value="EF_Hand_1_Ca_BS"/>
</dbReference>
<dbReference type="Pfam" id="PF13499">
    <property type="entry name" value="EF-hand_7"/>
    <property type="match status" value="2"/>
</dbReference>
<dbReference type="InterPro" id="IPR011992">
    <property type="entry name" value="EF-hand-dom_pair"/>
</dbReference>
<keyword evidence="1" id="KW-0479">Metal-binding</keyword>
<evidence type="ECO:0000256" key="1">
    <source>
        <dbReference type="ARBA" id="ARBA00022723"/>
    </source>
</evidence>
<proteinExistence type="predicted"/>
<dbReference type="PROSITE" id="PS50222">
    <property type="entry name" value="EF_HAND_2"/>
    <property type="match status" value="4"/>
</dbReference>
<keyword evidence="6" id="KW-1185">Reference proteome</keyword>
<dbReference type="CDD" id="cd00051">
    <property type="entry name" value="EFh"/>
    <property type="match status" value="2"/>
</dbReference>
<comment type="caution">
    <text evidence="5">The sequence shown here is derived from an EMBL/GenBank/DDBJ whole genome shotgun (WGS) entry which is preliminary data.</text>
</comment>
<dbReference type="SUPFAM" id="SSF47473">
    <property type="entry name" value="EF-hand"/>
    <property type="match status" value="1"/>
</dbReference>
<dbReference type="InterPro" id="IPR002048">
    <property type="entry name" value="EF_hand_dom"/>
</dbReference>
<dbReference type="GO" id="GO:0005509">
    <property type="term" value="F:calcium ion binding"/>
    <property type="evidence" value="ECO:0007669"/>
    <property type="project" value="InterPro"/>
</dbReference>
<evidence type="ECO:0000256" key="3">
    <source>
        <dbReference type="ARBA" id="ARBA00022837"/>
    </source>
</evidence>